<evidence type="ECO:0000313" key="8">
    <source>
        <dbReference type="Proteomes" id="UP000283269"/>
    </source>
</evidence>
<dbReference type="STRING" id="93625.A0A409XHM8"/>
<proteinExistence type="inferred from homology"/>
<evidence type="ECO:0000313" key="7">
    <source>
        <dbReference type="EMBL" id="PPQ90265.1"/>
    </source>
</evidence>
<dbReference type="PANTHER" id="PTHR14440">
    <property type="entry name" value="DNA-DIRECTED RNA POLYMERASE I SUBUNIT RPA49"/>
    <property type="match status" value="1"/>
</dbReference>
<evidence type="ECO:0000256" key="6">
    <source>
        <dbReference type="SAM" id="MobiDB-lite"/>
    </source>
</evidence>
<feature type="compositionally biased region" description="Basic and acidic residues" evidence="6">
    <location>
        <begin position="14"/>
        <end position="23"/>
    </location>
</feature>
<comment type="similarity">
    <text evidence="2">Belongs to the eukaryotic RPA49/POLR1E RNA polymerase subunit family.</text>
</comment>
<feature type="region of interest" description="Disordered" evidence="6">
    <location>
        <begin position="1"/>
        <end position="26"/>
    </location>
</feature>
<sequence>MSTAKAASKKRKRDSNPEAHFELSESSTAKVGPLLVSYPALQAPLSTPFQCYSRKRSKRTAGKDGEEDEEIFVAGETDSVEFVTNEEETRKAAEAGCRYLLAVRNTKTGTISILPASKSPHILTHTVKALKSIVPSAAPSKTEYLEAKTTLGETFGTKKQKATIRAKERNRIDVSAMEGVMGYVMDSIEKGAEGLMTTEESKGFANKNRLIPPFSATATDPSEVYPLHDIIPEAEWKALSIASFDAAGDYSERIAMLPYKRSQWVNDHLRGFTEAIGKSKKRNLKILLYISAMLAFRQATFQKTIDKEKLYERLSSVPGIVVDGLLSRFTEVARGSSSYHSTSATKTSLLTYTFALCLKVDDYASNTTIIAHDLSMTVTEVNSLFKSLGCKIVKLGDRERARLGQSDSSAEEKRAILSAPVEFPKPRLRKKTQLG</sequence>
<comment type="caution">
    <text evidence="7">The sequence shown here is derived from an EMBL/GenBank/DDBJ whole genome shotgun (WGS) entry which is preliminary data.</text>
</comment>
<dbReference type="Proteomes" id="UP000283269">
    <property type="component" value="Unassembled WGS sequence"/>
</dbReference>
<evidence type="ECO:0000256" key="5">
    <source>
        <dbReference type="ARBA" id="ARBA00023242"/>
    </source>
</evidence>
<evidence type="ECO:0008006" key="9">
    <source>
        <dbReference type="Google" id="ProtNLM"/>
    </source>
</evidence>
<dbReference type="EMBL" id="NHYD01001659">
    <property type="protein sequence ID" value="PPQ90265.1"/>
    <property type="molecule type" value="Genomic_DNA"/>
</dbReference>
<dbReference type="GO" id="GO:0003677">
    <property type="term" value="F:DNA binding"/>
    <property type="evidence" value="ECO:0007669"/>
    <property type="project" value="InterPro"/>
</dbReference>
<dbReference type="InParanoid" id="A0A409XHM8"/>
<protein>
    <recommendedName>
        <fullName evidence="9">Rpa49 subunit specific to nuclear RNA polymerase I</fullName>
    </recommendedName>
</protein>
<dbReference type="OrthoDB" id="532500at2759"/>
<keyword evidence="8" id="KW-1185">Reference proteome</keyword>
<evidence type="ECO:0000256" key="1">
    <source>
        <dbReference type="ARBA" id="ARBA00004604"/>
    </source>
</evidence>
<dbReference type="AlphaFoldDB" id="A0A409XHM8"/>
<accession>A0A409XHM8</accession>
<reference evidence="7 8" key="1">
    <citation type="journal article" date="2018" name="Evol. Lett.">
        <title>Horizontal gene cluster transfer increased hallucinogenic mushroom diversity.</title>
        <authorList>
            <person name="Reynolds H.T."/>
            <person name="Vijayakumar V."/>
            <person name="Gluck-Thaler E."/>
            <person name="Korotkin H.B."/>
            <person name="Matheny P.B."/>
            <person name="Slot J.C."/>
        </authorList>
    </citation>
    <scope>NUCLEOTIDE SEQUENCE [LARGE SCALE GENOMIC DNA]</scope>
    <source>
        <strain evidence="7 8">2631</strain>
    </source>
</reference>
<dbReference type="GO" id="GO:0006351">
    <property type="term" value="P:DNA-templated transcription"/>
    <property type="evidence" value="ECO:0007669"/>
    <property type="project" value="InterPro"/>
</dbReference>
<name>A0A409XHM8_PSICY</name>
<dbReference type="GO" id="GO:0005730">
    <property type="term" value="C:nucleolus"/>
    <property type="evidence" value="ECO:0007669"/>
    <property type="project" value="UniProtKB-SubCell"/>
</dbReference>
<dbReference type="InterPro" id="IPR009668">
    <property type="entry name" value="RNA_pol-assoc_fac_A49-like"/>
</dbReference>
<dbReference type="Pfam" id="PF06870">
    <property type="entry name" value="RNA_pol_I_A49"/>
    <property type="match status" value="1"/>
</dbReference>
<evidence type="ECO:0000256" key="4">
    <source>
        <dbReference type="ARBA" id="ARBA00023163"/>
    </source>
</evidence>
<evidence type="ECO:0000256" key="3">
    <source>
        <dbReference type="ARBA" id="ARBA00022478"/>
    </source>
</evidence>
<comment type="subcellular location">
    <subcellularLocation>
        <location evidence="1">Nucleus</location>
        <location evidence="1">Nucleolus</location>
    </subcellularLocation>
</comment>
<keyword evidence="3" id="KW-0240">DNA-directed RNA polymerase</keyword>
<keyword evidence="5" id="KW-0539">Nucleus</keyword>
<keyword evidence="4" id="KW-0804">Transcription</keyword>
<organism evidence="7 8">
    <name type="scientific">Psilocybe cyanescens</name>
    <dbReference type="NCBI Taxonomy" id="93625"/>
    <lineage>
        <taxon>Eukaryota</taxon>
        <taxon>Fungi</taxon>
        <taxon>Dikarya</taxon>
        <taxon>Basidiomycota</taxon>
        <taxon>Agaricomycotina</taxon>
        <taxon>Agaricomycetes</taxon>
        <taxon>Agaricomycetidae</taxon>
        <taxon>Agaricales</taxon>
        <taxon>Agaricineae</taxon>
        <taxon>Strophariaceae</taxon>
        <taxon>Psilocybe</taxon>
    </lineage>
</organism>
<evidence type="ECO:0000256" key="2">
    <source>
        <dbReference type="ARBA" id="ARBA00009430"/>
    </source>
</evidence>
<dbReference type="FunCoup" id="A0A409XHM8">
    <property type="interactions" value="186"/>
</dbReference>
<gene>
    <name evidence="7" type="ORF">CVT25_013090</name>
</gene>
<dbReference type="GO" id="GO:0000428">
    <property type="term" value="C:DNA-directed RNA polymerase complex"/>
    <property type="evidence" value="ECO:0007669"/>
    <property type="project" value="UniProtKB-KW"/>
</dbReference>